<dbReference type="PANTHER" id="PTHR46558:SF14">
    <property type="entry name" value="HTH-TYPE TRANSCRIPTIONAL REGULATOR ANSR"/>
    <property type="match status" value="1"/>
</dbReference>
<evidence type="ECO:0000259" key="2">
    <source>
        <dbReference type="PROSITE" id="PS50943"/>
    </source>
</evidence>
<dbReference type="Gene3D" id="1.10.260.40">
    <property type="entry name" value="lambda repressor-like DNA-binding domains"/>
    <property type="match status" value="1"/>
</dbReference>
<dbReference type="Pfam" id="PF01381">
    <property type="entry name" value="HTH_3"/>
    <property type="match status" value="1"/>
</dbReference>
<proteinExistence type="predicted"/>
<organism evidence="3">
    <name type="scientific">Myoviridae sp. ctSGm32</name>
    <dbReference type="NCBI Taxonomy" id="2826653"/>
    <lineage>
        <taxon>Viruses</taxon>
        <taxon>Duplodnaviria</taxon>
        <taxon>Heunggongvirae</taxon>
        <taxon>Uroviricota</taxon>
        <taxon>Caudoviricetes</taxon>
    </lineage>
</organism>
<dbReference type="PANTHER" id="PTHR46558">
    <property type="entry name" value="TRACRIPTIONAL REGULATORY PROTEIN-RELATED-RELATED"/>
    <property type="match status" value="1"/>
</dbReference>
<evidence type="ECO:0000256" key="1">
    <source>
        <dbReference type="ARBA" id="ARBA00023125"/>
    </source>
</evidence>
<accession>A0A8S5NP15</accession>
<sequence>MINKYRPRNKLIKLRKQKGFTQEQMARLLNIKRATYANYETGYRNPSFKCIIEIKKILGTEDDKIFLTSNDTISV</sequence>
<keyword evidence="1" id="KW-0238">DNA-binding</keyword>
<dbReference type="SUPFAM" id="SSF47413">
    <property type="entry name" value="lambda repressor-like DNA-binding domains"/>
    <property type="match status" value="1"/>
</dbReference>
<reference evidence="3" key="1">
    <citation type="journal article" date="2021" name="Proc. Natl. Acad. Sci. U.S.A.">
        <title>A Catalog of Tens of Thousands of Viruses from Human Metagenomes Reveals Hidden Associations with Chronic Diseases.</title>
        <authorList>
            <person name="Tisza M.J."/>
            <person name="Buck C.B."/>
        </authorList>
    </citation>
    <scope>NUCLEOTIDE SEQUENCE</scope>
    <source>
        <strain evidence="3">CtSGm32</strain>
    </source>
</reference>
<dbReference type="InterPro" id="IPR001387">
    <property type="entry name" value="Cro/C1-type_HTH"/>
</dbReference>
<dbReference type="SMART" id="SM00530">
    <property type="entry name" value="HTH_XRE"/>
    <property type="match status" value="1"/>
</dbReference>
<feature type="domain" description="HTH cro/C1-type" evidence="2">
    <location>
        <begin position="11"/>
        <end position="65"/>
    </location>
</feature>
<protein>
    <submittedName>
        <fullName evidence="3">Helix-turn-helix domain protein</fullName>
    </submittedName>
</protein>
<dbReference type="PROSITE" id="PS50943">
    <property type="entry name" value="HTH_CROC1"/>
    <property type="match status" value="1"/>
</dbReference>
<name>A0A8S5NP15_9CAUD</name>
<dbReference type="CDD" id="cd00093">
    <property type="entry name" value="HTH_XRE"/>
    <property type="match status" value="1"/>
</dbReference>
<dbReference type="InterPro" id="IPR010982">
    <property type="entry name" value="Lambda_DNA-bd_dom_sf"/>
</dbReference>
<dbReference type="GO" id="GO:0003677">
    <property type="term" value="F:DNA binding"/>
    <property type="evidence" value="ECO:0007669"/>
    <property type="project" value="UniProtKB-KW"/>
</dbReference>
<dbReference type="EMBL" id="BK015207">
    <property type="protein sequence ID" value="DAD95968.1"/>
    <property type="molecule type" value="Genomic_DNA"/>
</dbReference>
<evidence type="ECO:0000313" key="3">
    <source>
        <dbReference type="EMBL" id="DAD95968.1"/>
    </source>
</evidence>